<protein>
    <recommendedName>
        <fullName evidence="4">GATA-type domain-containing protein</fullName>
    </recommendedName>
</protein>
<comment type="caution">
    <text evidence="2">The sequence shown here is derived from an EMBL/GenBank/DDBJ whole genome shotgun (WGS) entry which is preliminary data.</text>
</comment>
<organism evidence="2 3">
    <name type="scientific">Steinernema carpocapsae</name>
    <name type="common">Entomopathogenic nematode</name>
    <dbReference type="NCBI Taxonomy" id="34508"/>
    <lineage>
        <taxon>Eukaryota</taxon>
        <taxon>Metazoa</taxon>
        <taxon>Ecdysozoa</taxon>
        <taxon>Nematoda</taxon>
        <taxon>Chromadorea</taxon>
        <taxon>Rhabditida</taxon>
        <taxon>Tylenchina</taxon>
        <taxon>Panagrolaimomorpha</taxon>
        <taxon>Strongyloidoidea</taxon>
        <taxon>Steinernematidae</taxon>
        <taxon>Steinernema</taxon>
    </lineage>
</organism>
<dbReference type="Proteomes" id="UP000298663">
    <property type="component" value="Unassembled WGS sequence"/>
</dbReference>
<evidence type="ECO:0008006" key="4">
    <source>
        <dbReference type="Google" id="ProtNLM"/>
    </source>
</evidence>
<feature type="region of interest" description="Disordered" evidence="1">
    <location>
        <begin position="52"/>
        <end position="103"/>
    </location>
</feature>
<sequence length="141" mass="15587">MTAGSHLEYPQFYENRRYGCAFCHSTASSSWTVTDQGYLICSTCLSRSNWIPASSPPSYSPASYSPPAQPLPTSFSPSRATPIISDLPSPTPPKNPLVFTKRPPLRQLQNLRNAALAEEHPGTRSLQRLQSIRAEERLPKA</sequence>
<reference evidence="2 3" key="2">
    <citation type="journal article" date="2019" name="G3 (Bethesda)">
        <title>Hybrid Assembly of the Genome of the Entomopathogenic Nematode Steinernema carpocapsae Identifies the X-Chromosome.</title>
        <authorList>
            <person name="Serra L."/>
            <person name="Macchietto M."/>
            <person name="Macias-Munoz A."/>
            <person name="McGill C.J."/>
            <person name="Rodriguez I.M."/>
            <person name="Rodriguez B."/>
            <person name="Murad R."/>
            <person name="Mortazavi A."/>
        </authorList>
    </citation>
    <scope>NUCLEOTIDE SEQUENCE [LARGE SCALE GENOMIC DNA]</scope>
    <source>
        <strain evidence="2 3">ALL</strain>
    </source>
</reference>
<reference evidence="2 3" key="1">
    <citation type="journal article" date="2015" name="Genome Biol.">
        <title>Comparative genomics of Steinernema reveals deeply conserved gene regulatory networks.</title>
        <authorList>
            <person name="Dillman A.R."/>
            <person name="Macchietto M."/>
            <person name="Porter C.F."/>
            <person name="Rogers A."/>
            <person name="Williams B."/>
            <person name="Antoshechkin I."/>
            <person name="Lee M.M."/>
            <person name="Goodwin Z."/>
            <person name="Lu X."/>
            <person name="Lewis E.E."/>
            <person name="Goodrich-Blair H."/>
            <person name="Stock S.P."/>
            <person name="Adams B.J."/>
            <person name="Sternberg P.W."/>
            <person name="Mortazavi A."/>
        </authorList>
    </citation>
    <scope>NUCLEOTIDE SEQUENCE [LARGE SCALE GENOMIC DNA]</scope>
    <source>
        <strain evidence="2 3">ALL</strain>
    </source>
</reference>
<evidence type="ECO:0000256" key="1">
    <source>
        <dbReference type="SAM" id="MobiDB-lite"/>
    </source>
</evidence>
<evidence type="ECO:0000313" key="2">
    <source>
        <dbReference type="EMBL" id="TKR82988.1"/>
    </source>
</evidence>
<gene>
    <name evidence="2" type="ORF">L596_016652</name>
</gene>
<proteinExistence type="predicted"/>
<feature type="region of interest" description="Disordered" evidence="1">
    <location>
        <begin position="115"/>
        <end position="141"/>
    </location>
</feature>
<name>A0A4U5NIN8_STECR</name>
<dbReference type="EMBL" id="AZBU02000004">
    <property type="protein sequence ID" value="TKR82988.1"/>
    <property type="molecule type" value="Genomic_DNA"/>
</dbReference>
<evidence type="ECO:0000313" key="3">
    <source>
        <dbReference type="Proteomes" id="UP000298663"/>
    </source>
</evidence>
<accession>A0A4U5NIN8</accession>
<keyword evidence="3" id="KW-1185">Reference proteome</keyword>
<dbReference type="AlphaFoldDB" id="A0A4U5NIN8"/>